<sequence>MTQSFIVNELSRQLKSHRQRLAMLKLVKFAEQDSSDDVKLLELETLITEQEIKVTKKEKQIAQIQALLDVIPRVLKVLTFLAVLVTVFYMAAKFLCL</sequence>
<keyword evidence="4" id="KW-1185">Reference proteome</keyword>
<evidence type="ECO:0000256" key="1">
    <source>
        <dbReference type="SAM" id="Coils"/>
    </source>
</evidence>
<protein>
    <submittedName>
        <fullName evidence="3">Uncharacterized protein</fullName>
    </submittedName>
</protein>
<organism evidence="3 4">
    <name type="scientific">Photobacterium pectinilyticum</name>
    <dbReference type="NCBI Taxonomy" id="2906793"/>
    <lineage>
        <taxon>Bacteria</taxon>
        <taxon>Pseudomonadati</taxon>
        <taxon>Pseudomonadota</taxon>
        <taxon>Gammaproteobacteria</taxon>
        <taxon>Vibrionales</taxon>
        <taxon>Vibrionaceae</taxon>
        <taxon>Photobacterium</taxon>
    </lineage>
</organism>
<comment type="caution">
    <text evidence="3">The sequence shown here is derived from an EMBL/GenBank/DDBJ whole genome shotgun (WGS) entry which is preliminary data.</text>
</comment>
<feature type="coiled-coil region" evidence="1">
    <location>
        <begin position="7"/>
        <end position="67"/>
    </location>
</feature>
<keyword evidence="2" id="KW-0812">Transmembrane</keyword>
<evidence type="ECO:0000256" key="2">
    <source>
        <dbReference type="SAM" id="Phobius"/>
    </source>
</evidence>
<name>A0ABT1N9L1_9GAMM</name>
<accession>A0ABT1N9L1</accession>
<reference evidence="3 4" key="1">
    <citation type="submission" date="2022-07" db="EMBL/GenBank/DDBJ databases">
        <title>Photobacterium pectinilyticum sp. nov., a marine bacterium isolated from surface seawater of Qingdao offshore.</title>
        <authorList>
            <person name="Wang X."/>
        </authorList>
    </citation>
    <scope>NUCLEOTIDE SEQUENCE [LARGE SCALE GENOMIC DNA]</scope>
    <source>
        <strain evidence="3 4">ZSDE20</strain>
    </source>
</reference>
<dbReference type="Proteomes" id="UP001524460">
    <property type="component" value="Unassembled WGS sequence"/>
</dbReference>
<dbReference type="RefSeq" id="WP_255044899.1">
    <property type="nucleotide sequence ID" value="NZ_JANEYT010000090.1"/>
</dbReference>
<evidence type="ECO:0000313" key="4">
    <source>
        <dbReference type="Proteomes" id="UP001524460"/>
    </source>
</evidence>
<feature type="transmembrane region" description="Helical" evidence="2">
    <location>
        <begin position="77"/>
        <end position="96"/>
    </location>
</feature>
<keyword evidence="2" id="KW-0472">Membrane</keyword>
<keyword evidence="1" id="KW-0175">Coiled coil</keyword>
<keyword evidence="2" id="KW-1133">Transmembrane helix</keyword>
<evidence type="ECO:0000313" key="3">
    <source>
        <dbReference type="EMBL" id="MCQ1060807.1"/>
    </source>
</evidence>
<proteinExistence type="predicted"/>
<dbReference type="EMBL" id="JANEYT010000090">
    <property type="protein sequence ID" value="MCQ1060807.1"/>
    <property type="molecule type" value="Genomic_DNA"/>
</dbReference>
<gene>
    <name evidence="3" type="ORF">NHN17_22445</name>
</gene>